<evidence type="ECO:0000313" key="1">
    <source>
        <dbReference type="EMBL" id="EMG49527.1"/>
    </source>
</evidence>
<comment type="caution">
    <text evidence="1">The sequence shown here is derived from an EMBL/GenBank/DDBJ whole genome shotgun (WGS) entry which is preliminary data.</text>
</comment>
<keyword evidence="2" id="KW-1185">Reference proteome</keyword>
<gene>
    <name evidence="1" type="ORF">G210_5680</name>
</gene>
<dbReference type="OrthoDB" id="4028065at2759"/>
<name>M3HPX4_CANMX</name>
<dbReference type="Proteomes" id="UP000011777">
    <property type="component" value="Unassembled WGS sequence"/>
</dbReference>
<evidence type="ECO:0000313" key="2">
    <source>
        <dbReference type="Proteomes" id="UP000011777"/>
    </source>
</evidence>
<proteinExistence type="predicted"/>
<protein>
    <submittedName>
        <fullName evidence="1">Uncharacterized protein</fullName>
    </submittedName>
</protein>
<dbReference type="AlphaFoldDB" id="M3HPX4"/>
<organism evidence="1 2">
    <name type="scientific">Candida maltosa (strain Xu316)</name>
    <name type="common">Yeast</name>
    <dbReference type="NCBI Taxonomy" id="1245528"/>
    <lineage>
        <taxon>Eukaryota</taxon>
        <taxon>Fungi</taxon>
        <taxon>Dikarya</taxon>
        <taxon>Ascomycota</taxon>
        <taxon>Saccharomycotina</taxon>
        <taxon>Pichiomycetes</taxon>
        <taxon>Debaryomycetaceae</taxon>
        <taxon>Candida/Lodderomyces clade</taxon>
        <taxon>Candida</taxon>
    </lineage>
</organism>
<dbReference type="HOGENOM" id="CLU_2049395_0_0_1"/>
<sequence>MDRTPVFKHKYGPPLPDYYYGTEDDDFYNLIIYEEENEIKDYLNREYVNLYIIQTYHGVLRLQLDEPPYYNFTQHEVMDPSNDDHEYIMFLQVKAGDVCERIDDHMEQTDHSKCVIY</sequence>
<dbReference type="EMBL" id="AOGT01000625">
    <property type="protein sequence ID" value="EMG49527.1"/>
    <property type="molecule type" value="Genomic_DNA"/>
</dbReference>
<reference evidence="1 2" key="1">
    <citation type="submission" date="2013-02" db="EMBL/GenBank/DDBJ databases">
        <title>Genome sequence of Candida maltosa Xu316, a potential industrial strain for xylitol and ethanol production.</title>
        <authorList>
            <person name="Yu J."/>
            <person name="Wang Q."/>
            <person name="Geng X."/>
            <person name="Bao W."/>
            <person name="He P."/>
            <person name="Cai J."/>
        </authorList>
    </citation>
    <scope>NUCLEOTIDE SEQUENCE [LARGE SCALE GENOMIC DNA]</scope>
    <source>
        <strain evidence="2">Xu316</strain>
    </source>
</reference>
<accession>M3HPX4</accession>